<dbReference type="PANTHER" id="PTHR43976:SF16">
    <property type="entry name" value="SHORT-CHAIN DEHYDROGENASE_REDUCTASE FAMILY PROTEIN"/>
    <property type="match status" value="1"/>
</dbReference>
<name>A0A1E3KY58_9BACL</name>
<evidence type="ECO:0000256" key="3">
    <source>
        <dbReference type="RuleBase" id="RU000363"/>
    </source>
</evidence>
<accession>A0A1E3KY58</accession>
<dbReference type="InterPro" id="IPR036291">
    <property type="entry name" value="NAD(P)-bd_dom_sf"/>
</dbReference>
<dbReference type="NCBIfam" id="NF005372">
    <property type="entry name" value="PRK06914.1"/>
    <property type="match status" value="1"/>
</dbReference>
<dbReference type="EMBL" id="MDER01000086">
    <property type="protein sequence ID" value="ODP26251.1"/>
    <property type="molecule type" value="Genomic_DNA"/>
</dbReference>
<keyword evidence="4" id="KW-0812">Transmembrane</keyword>
<dbReference type="CDD" id="cd05374">
    <property type="entry name" value="17beta-HSD-like_SDR_c"/>
    <property type="match status" value="1"/>
</dbReference>
<evidence type="ECO:0000313" key="5">
    <source>
        <dbReference type="EMBL" id="ODP26251.1"/>
    </source>
</evidence>
<protein>
    <submittedName>
        <fullName evidence="5">Acetoacetyl-CoA reductase</fullName>
        <ecNumber evidence="5">1.1.1.36</ecNumber>
    </submittedName>
</protein>
<dbReference type="PRINTS" id="PR00081">
    <property type="entry name" value="GDHRDH"/>
</dbReference>
<keyword evidence="6" id="KW-1185">Reference proteome</keyword>
<gene>
    <name evidence="5" type="ORF">PTI45_04091</name>
</gene>
<feature type="transmembrane region" description="Helical" evidence="4">
    <location>
        <begin position="14"/>
        <end position="33"/>
    </location>
</feature>
<dbReference type="SUPFAM" id="SSF51735">
    <property type="entry name" value="NAD(P)-binding Rossmann-fold domains"/>
    <property type="match status" value="1"/>
</dbReference>
<organism evidence="5 6">
    <name type="scientific">Paenibacillus nuruki</name>
    <dbReference type="NCBI Taxonomy" id="1886670"/>
    <lineage>
        <taxon>Bacteria</taxon>
        <taxon>Bacillati</taxon>
        <taxon>Bacillota</taxon>
        <taxon>Bacilli</taxon>
        <taxon>Bacillales</taxon>
        <taxon>Paenibacillaceae</taxon>
        <taxon>Paenibacillus</taxon>
    </lineage>
</organism>
<sequence>MSNQVEASLERKRIALVTGTSSGFGLLIAVLLAEKGITVIATMRDLTRNVELARIAEQKGITDRIHYIQLDVTDSLSIQIAVTTIQQQYGNIDILINNAGYAVGGFIEHVPMETWRAQLETNVFGLIAMTQAVLPMMREQKQGYIINMSSVSGLSAFPGYAPYATSKFAIEGFSESLRHEVAEFNIKVVLVEPGSYRTSIWEKGLADIHTAPHSPYQSRLEAVLRYSRKSAASAPDPQEVADLVGKIVDKRSPKLRYAIGEGSHIMIWARKLLPWRVLEWVIGRALKS</sequence>
<dbReference type="EC" id="1.1.1.36" evidence="5"/>
<dbReference type="InterPro" id="IPR051911">
    <property type="entry name" value="SDR_oxidoreductase"/>
</dbReference>
<keyword evidence="4" id="KW-0472">Membrane</keyword>
<dbReference type="Pfam" id="PF00106">
    <property type="entry name" value="adh_short"/>
    <property type="match status" value="1"/>
</dbReference>
<comment type="caution">
    <text evidence="5">The sequence shown here is derived from an EMBL/GenBank/DDBJ whole genome shotgun (WGS) entry which is preliminary data.</text>
</comment>
<dbReference type="Proteomes" id="UP000094578">
    <property type="component" value="Unassembled WGS sequence"/>
</dbReference>
<dbReference type="PROSITE" id="PS00061">
    <property type="entry name" value="ADH_SHORT"/>
    <property type="match status" value="1"/>
</dbReference>
<evidence type="ECO:0000256" key="4">
    <source>
        <dbReference type="SAM" id="Phobius"/>
    </source>
</evidence>
<keyword evidence="2 5" id="KW-0560">Oxidoreductase</keyword>
<dbReference type="STRING" id="1886670.PTI45_04091"/>
<comment type="similarity">
    <text evidence="1 3">Belongs to the short-chain dehydrogenases/reductases (SDR) family.</text>
</comment>
<keyword evidence="4" id="KW-1133">Transmembrane helix</keyword>
<dbReference type="AlphaFoldDB" id="A0A1E3KY58"/>
<dbReference type="InterPro" id="IPR020904">
    <property type="entry name" value="Sc_DH/Rdtase_CS"/>
</dbReference>
<evidence type="ECO:0000256" key="2">
    <source>
        <dbReference type="ARBA" id="ARBA00023002"/>
    </source>
</evidence>
<reference evidence="5 6" key="1">
    <citation type="submission" date="2016-08" db="EMBL/GenBank/DDBJ databases">
        <title>Genome sequencing of Paenibacillus sp. TI45-13ar, isolated from Korean traditional nuruk.</title>
        <authorList>
            <person name="Kim S.-J."/>
        </authorList>
    </citation>
    <scope>NUCLEOTIDE SEQUENCE [LARGE SCALE GENOMIC DNA]</scope>
    <source>
        <strain evidence="5 6">TI45-13ar</strain>
    </source>
</reference>
<dbReference type="PANTHER" id="PTHR43976">
    <property type="entry name" value="SHORT CHAIN DEHYDROGENASE"/>
    <property type="match status" value="1"/>
</dbReference>
<dbReference type="Gene3D" id="3.40.50.720">
    <property type="entry name" value="NAD(P)-binding Rossmann-like Domain"/>
    <property type="match status" value="1"/>
</dbReference>
<dbReference type="GO" id="GO:0018454">
    <property type="term" value="F:acetoacetyl-CoA reductase activity"/>
    <property type="evidence" value="ECO:0007669"/>
    <property type="project" value="UniProtKB-EC"/>
</dbReference>
<dbReference type="PATRIC" id="fig|1886670.3.peg.4121"/>
<evidence type="ECO:0000256" key="1">
    <source>
        <dbReference type="ARBA" id="ARBA00006484"/>
    </source>
</evidence>
<dbReference type="InterPro" id="IPR002347">
    <property type="entry name" value="SDR_fam"/>
</dbReference>
<dbReference type="RefSeq" id="WP_069329418.1">
    <property type="nucleotide sequence ID" value="NZ_MDER01000086.1"/>
</dbReference>
<evidence type="ECO:0000313" key="6">
    <source>
        <dbReference type="Proteomes" id="UP000094578"/>
    </source>
</evidence>
<dbReference type="PRINTS" id="PR00080">
    <property type="entry name" value="SDRFAMILY"/>
</dbReference>
<proteinExistence type="inferred from homology"/>